<dbReference type="Gene3D" id="3.30.460.10">
    <property type="entry name" value="Beta Polymerase, domain 2"/>
    <property type="match status" value="1"/>
</dbReference>
<dbReference type="OrthoDB" id="9805698at2"/>
<evidence type="ECO:0000259" key="12">
    <source>
        <dbReference type="Pfam" id="PF01743"/>
    </source>
</evidence>
<dbReference type="GO" id="GO:0046872">
    <property type="term" value="F:metal ion binding"/>
    <property type="evidence" value="ECO:0007669"/>
    <property type="project" value="UniProtKB-KW"/>
</dbReference>
<evidence type="ECO:0000256" key="6">
    <source>
        <dbReference type="ARBA" id="ARBA00022695"/>
    </source>
</evidence>
<dbReference type="PANTHER" id="PTHR47788:SF1">
    <property type="entry name" value="A-ADDING TRNA NUCLEOTIDYLTRANSFERASE"/>
    <property type="match status" value="1"/>
</dbReference>
<dbReference type="STRING" id="309798.COPRO5265_0793"/>
<dbReference type="PANTHER" id="PTHR47788">
    <property type="entry name" value="POLYA POLYMERASE"/>
    <property type="match status" value="1"/>
</dbReference>
<dbReference type="Proteomes" id="UP000001732">
    <property type="component" value="Chromosome"/>
</dbReference>
<evidence type="ECO:0000313" key="13">
    <source>
        <dbReference type="EMBL" id="ACI17571.1"/>
    </source>
</evidence>
<name>B5Y8P3_COPPD</name>
<keyword evidence="4 11" id="KW-0808">Transferase</keyword>
<dbReference type="GO" id="GO:0000166">
    <property type="term" value="F:nucleotide binding"/>
    <property type="evidence" value="ECO:0007669"/>
    <property type="project" value="UniProtKB-KW"/>
</dbReference>
<evidence type="ECO:0000256" key="3">
    <source>
        <dbReference type="ARBA" id="ARBA00022555"/>
    </source>
</evidence>
<dbReference type="Gene3D" id="1.10.3090.10">
    <property type="entry name" value="cca-adding enzyme, domain 2"/>
    <property type="match status" value="1"/>
</dbReference>
<evidence type="ECO:0000256" key="7">
    <source>
        <dbReference type="ARBA" id="ARBA00022723"/>
    </source>
</evidence>
<dbReference type="CDD" id="cd05398">
    <property type="entry name" value="NT_ClassII-CCAase"/>
    <property type="match status" value="1"/>
</dbReference>
<dbReference type="InterPro" id="IPR038763">
    <property type="entry name" value="DHH_sf"/>
</dbReference>
<evidence type="ECO:0000256" key="4">
    <source>
        <dbReference type="ARBA" id="ARBA00022679"/>
    </source>
</evidence>
<dbReference type="HOGENOM" id="CLU_391155_0_0_9"/>
<keyword evidence="9" id="KW-0460">Magnesium</keyword>
<dbReference type="eggNOG" id="COG0617">
    <property type="taxonomic scope" value="Bacteria"/>
</dbReference>
<evidence type="ECO:0000256" key="8">
    <source>
        <dbReference type="ARBA" id="ARBA00022741"/>
    </source>
</evidence>
<dbReference type="EMBL" id="CP001145">
    <property type="protein sequence ID" value="ACI17571.1"/>
    <property type="molecule type" value="Genomic_DNA"/>
</dbReference>
<dbReference type="GO" id="GO:0000049">
    <property type="term" value="F:tRNA binding"/>
    <property type="evidence" value="ECO:0007669"/>
    <property type="project" value="UniProtKB-KW"/>
</dbReference>
<evidence type="ECO:0000256" key="9">
    <source>
        <dbReference type="ARBA" id="ARBA00022842"/>
    </source>
</evidence>
<evidence type="ECO:0000256" key="1">
    <source>
        <dbReference type="ARBA" id="ARBA00001946"/>
    </source>
</evidence>
<dbReference type="GO" id="GO:0008033">
    <property type="term" value="P:tRNA processing"/>
    <property type="evidence" value="ECO:0007669"/>
    <property type="project" value="UniProtKB-KW"/>
</dbReference>
<dbReference type="SUPFAM" id="SSF81891">
    <property type="entry name" value="Poly A polymerase C-terminal region-like"/>
    <property type="match status" value="1"/>
</dbReference>
<evidence type="ECO:0000256" key="2">
    <source>
        <dbReference type="ARBA" id="ARBA00007265"/>
    </source>
</evidence>
<proteinExistence type="inferred from homology"/>
<dbReference type="Gene3D" id="3.90.1640.10">
    <property type="entry name" value="inorganic pyrophosphatase (n-terminal core)"/>
    <property type="match status" value="1"/>
</dbReference>
<organism evidence="13 14">
    <name type="scientific">Coprothermobacter proteolyticus (strain ATCC 35245 / DSM 5265 / OCM 4 / BT)</name>
    <dbReference type="NCBI Taxonomy" id="309798"/>
    <lineage>
        <taxon>Bacteria</taxon>
        <taxon>Pseudomonadati</taxon>
        <taxon>Coprothermobacterota</taxon>
        <taxon>Coprothermobacteria</taxon>
        <taxon>Coprothermobacterales</taxon>
        <taxon>Coprothermobacteraceae</taxon>
        <taxon>Coprothermobacter</taxon>
    </lineage>
</organism>
<keyword evidence="6" id="KW-0548">Nucleotidyltransferase</keyword>
<dbReference type="RefSeq" id="WP_012544223.1">
    <property type="nucleotide sequence ID" value="NC_011295.1"/>
</dbReference>
<dbReference type="InterPro" id="IPR043519">
    <property type="entry name" value="NT_sf"/>
</dbReference>
<evidence type="ECO:0000313" key="14">
    <source>
        <dbReference type="Proteomes" id="UP000001732"/>
    </source>
</evidence>
<keyword evidence="14" id="KW-1185">Reference proteome</keyword>
<keyword evidence="5" id="KW-0819">tRNA processing</keyword>
<dbReference type="AlphaFoldDB" id="B5Y8P3"/>
<keyword evidence="3" id="KW-0820">tRNA-binding</keyword>
<dbReference type="InterPro" id="IPR002646">
    <property type="entry name" value="PolA_pol_head_dom"/>
</dbReference>
<evidence type="ECO:0000256" key="10">
    <source>
        <dbReference type="ARBA" id="ARBA00022884"/>
    </source>
</evidence>
<reference evidence="13 14" key="2">
    <citation type="journal article" date="2014" name="Genome Announc.">
        <title>Complete Genome Sequence of Coprothermobacter proteolyticus DSM 5265.</title>
        <authorList>
            <person name="Alexiev A."/>
            <person name="Coil D.A."/>
            <person name="Badger J.H."/>
            <person name="Enticknap J."/>
            <person name="Ward N."/>
            <person name="Robb F.T."/>
            <person name="Eisen J.A."/>
        </authorList>
    </citation>
    <scope>NUCLEOTIDE SEQUENCE [LARGE SCALE GENOMIC DNA]</scope>
    <source>
        <strain evidence="14">ATCC 35245 / DSM 5265 / OCM 4 / BT</strain>
    </source>
</reference>
<dbReference type="SUPFAM" id="SSF81301">
    <property type="entry name" value="Nucleotidyltransferase"/>
    <property type="match status" value="1"/>
</dbReference>
<dbReference type="InterPro" id="IPR052390">
    <property type="entry name" value="tRNA_nt/polyA_polymerase"/>
</dbReference>
<gene>
    <name evidence="13" type="ordered locus">COPRO5265_0793</name>
</gene>
<reference evidence="14" key="1">
    <citation type="submission" date="2008-08" db="EMBL/GenBank/DDBJ databases">
        <title>The complete genome sequence of Coprothermobacter proteolyticus strain ATCC 5245 / DSM 5265 / BT.</title>
        <authorList>
            <person name="Dodson R.J."/>
            <person name="Durkin A.S."/>
            <person name="Wu M."/>
            <person name="Eisen J."/>
            <person name="Sutton G."/>
        </authorList>
    </citation>
    <scope>NUCLEOTIDE SEQUENCE [LARGE SCALE GENOMIC DNA]</scope>
    <source>
        <strain evidence="14">ATCC 35245 / DSM 5265 / OCM 4 / BT</strain>
    </source>
</reference>
<dbReference type="Pfam" id="PF01743">
    <property type="entry name" value="PolyA_pol"/>
    <property type="match status" value="1"/>
</dbReference>
<sequence length="705" mass="80669">MTIVVHKGVDLDAFGSALALAHVFGGKMFLPEPKNRNVARLSHAVQEWVTDSVEGNVIFCDTDSLGNWKAEFIFDHHGTVYGANSSAVAIWLEDCGYLQKMSENVLELLMSGIYEDTGFLRYHSAKPWDFAAVSSLRRLMKRPFELDIHVSPPLSESHFKAMFKILERQHEIRLLSKIIDISYIYEKESEGEISSVVQLLQSMQDINAYVLLVGSKSRILGICRSDETVPLWDLLQDLNPSGHKYAFVFRKRGNLISFYETLPDLLRSKMLAQTLVTEVSLSKMVLLKPCSVKEALRYSRDYGLAVVCLQEERGLYFITRHDLERLERLGLGESDVLGFSRVLPCFEQQDDLAKAYPILRQRIPLVVKKDDEFYIATTDDLLRQGVVQFYENRSEVIRVGETLYDQIGSLLEHLSKKGLNVYLVGGAIRDYLLGKTPDDIDLCFEGDIEKICLALDELGVGYDMFGKTLSVKCEWNGTKVEFTRARKDLYKSPGVLAEVEPATILEDLERRDFTINAIALQLTPGVSILDPFQGLDDLKDRVIRLIKPWSLREDPSRAFRAINYKNRLNFSLDSQLRQELTAVQVQGKPAPRVLMELRSLLRSSQVFENVRDVINFDLMRFFGRSFVFDERLMSMLEEFQQEQQVRTMEVRRIYELVTVILGLGFKDRAERERFFRLLGGAGRLKALSEKLEEEGTIGNLLTDWQ</sequence>
<evidence type="ECO:0000256" key="5">
    <source>
        <dbReference type="ARBA" id="ARBA00022694"/>
    </source>
</evidence>
<protein>
    <submittedName>
        <fullName evidence="13">PolyA polymerase family protein, putative</fullName>
    </submittedName>
</protein>
<feature type="domain" description="Poly A polymerase head" evidence="12">
    <location>
        <begin position="421"/>
        <end position="544"/>
    </location>
</feature>
<keyword evidence="10 11" id="KW-0694">RNA-binding</keyword>
<dbReference type="eggNOG" id="COG0618">
    <property type="taxonomic scope" value="Bacteria"/>
</dbReference>
<evidence type="ECO:0000256" key="11">
    <source>
        <dbReference type="RuleBase" id="RU003953"/>
    </source>
</evidence>
<dbReference type="SUPFAM" id="SSF64182">
    <property type="entry name" value="DHH phosphoesterases"/>
    <property type="match status" value="1"/>
</dbReference>
<dbReference type="KEGG" id="cpo:COPRO5265_0793"/>
<comment type="similarity">
    <text evidence="2 11">Belongs to the tRNA nucleotidyltransferase/poly(A) polymerase family.</text>
</comment>
<keyword evidence="7" id="KW-0479">Metal-binding</keyword>
<accession>B5Y8P3</accession>
<keyword evidence="8" id="KW-0547">Nucleotide-binding</keyword>
<dbReference type="GO" id="GO:0016779">
    <property type="term" value="F:nucleotidyltransferase activity"/>
    <property type="evidence" value="ECO:0007669"/>
    <property type="project" value="UniProtKB-KW"/>
</dbReference>
<comment type="cofactor">
    <cofactor evidence="1">
        <name>Mg(2+)</name>
        <dbReference type="ChEBI" id="CHEBI:18420"/>
    </cofactor>
</comment>